<dbReference type="EMBL" id="BAOU01000020">
    <property type="protein sequence ID" value="GAD05138.1"/>
    <property type="molecule type" value="Genomic_DNA"/>
</dbReference>
<reference evidence="1 2" key="2">
    <citation type="journal article" date="2013" name="Genome Announc.">
        <title>Draft Genome Sequences of Porphyromonas crevioricanis JCM 15906T and Porphyromonas cansulci JCM 13913T Isolated from a Canine Oral Cavity.</title>
        <authorList>
            <person name="Sakamoto M."/>
            <person name="Tanaka N."/>
            <person name="Shiwa Y."/>
            <person name="Yoshikawa H."/>
            <person name="Ohkuma M."/>
        </authorList>
    </citation>
    <scope>NUCLEOTIDE SEQUENCE [LARGE SCALE GENOMIC DNA]</scope>
    <source>
        <strain evidence="1 2">JCM 15906</strain>
    </source>
</reference>
<evidence type="ECO:0000313" key="1">
    <source>
        <dbReference type="EMBL" id="GAD05138.1"/>
    </source>
</evidence>
<gene>
    <name evidence="1" type="ORF">PORCRE_838</name>
</gene>
<evidence type="ECO:0000313" key="2">
    <source>
        <dbReference type="Proteomes" id="UP000018031"/>
    </source>
</evidence>
<dbReference type="AlphaFoldDB" id="T1CPV0"/>
<proteinExistence type="predicted"/>
<accession>T1CPV0</accession>
<comment type="caution">
    <text evidence="1">The sequence shown here is derived from an EMBL/GenBank/DDBJ whole genome shotgun (WGS) entry which is preliminary data.</text>
</comment>
<reference evidence="2" key="1">
    <citation type="journal article" date="2013" name="Genome">
        <title>Draft Genome Sequences of Porphyromonas crevioricanis JCM 15906T and Porphyromonas cansulci JCM 13913T Isolated from a Canine Oral Cavity.</title>
        <authorList>
            <person name="Sakamoto M."/>
            <person name="Tanaka N."/>
            <person name="Shiwa Y."/>
            <person name="Yoshikawa H."/>
            <person name="Ohkuma M."/>
        </authorList>
    </citation>
    <scope>NUCLEOTIDE SEQUENCE [LARGE SCALE GENOMIC DNA]</scope>
    <source>
        <strain evidence="2">JCM 15906</strain>
    </source>
</reference>
<dbReference type="Proteomes" id="UP000018031">
    <property type="component" value="Unassembled WGS sequence"/>
</dbReference>
<name>T1CPV0_9PORP</name>
<protein>
    <submittedName>
        <fullName evidence="1">Uncharacterized protein</fullName>
    </submittedName>
</protein>
<sequence>MRVDLFCCSITNNFLGILLAVSLFGKYNLYLEAVSPQRSSFQ</sequence>
<organism evidence="1 2">
    <name type="scientific">Porphyromonas crevioricanis JCM 15906</name>
    <dbReference type="NCBI Taxonomy" id="1305617"/>
    <lineage>
        <taxon>Bacteria</taxon>
        <taxon>Pseudomonadati</taxon>
        <taxon>Bacteroidota</taxon>
        <taxon>Bacteroidia</taxon>
        <taxon>Bacteroidales</taxon>
        <taxon>Porphyromonadaceae</taxon>
        <taxon>Porphyromonas</taxon>
    </lineage>
</organism>